<sequence length="287" mass="31952">MQKMKQDQWIETGDGLTISASLFIPQSEPKGGVIINSATAVRQDYYAKFAEFLRGNGYLVVTYDYRGIGRSSIKNSRDKRLTMSAWGEKDLSAVIHWASRHAPQLDWHCVGHSVGGQIIGFADNNHSLKSVYCVSSQSGYWNHWESLSKLRMLAMWYAVVPGLARCLGKVPGIFLGGESLPEGVARQWAYWGRDVNYIVDEGGTPIRTGFARMECNMKFLLIDDDLDFAPPKAVAALRSFYANANSQLEVVKAAQVGSKIGHFGFFRSKHEASLWPKALEWIDAHAG</sequence>
<reference evidence="2 3" key="1">
    <citation type="journal article" date="2012" name="Int. J. Syst. Evol. Microbiol.">
        <title>Vibrio caribbeanicus sp. nov., isolated from the marine sponge Scleritoderma cyanea.</title>
        <authorList>
            <person name="Hoffmann M."/>
            <person name="Monday S.R."/>
            <person name="Allard M.W."/>
            <person name="Strain E.A."/>
            <person name="Whittaker P."/>
            <person name="Naum M."/>
            <person name="McCarthy P.J."/>
            <person name="Lopez J.V."/>
            <person name="Fischer M."/>
            <person name="Brown E.W."/>
        </authorList>
    </citation>
    <scope>NUCLEOTIDE SEQUENCE [LARGE SCALE GENOMIC DNA]</scope>
    <source>
        <strain evidence="3">DSMZ 21326</strain>
    </source>
</reference>
<dbReference type="InterPro" id="IPR029058">
    <property type="entry name" value="AB_hydrolase_fold"/>
</dbReference>
<dbReference type="GeneID" id="95570439"/>
<keyword evidence="2" id="KW-0378">Hydrolase</keyword>
<evidence type="ECO:0000313" key="3">
    <source>
        <dbReference type="Proteomes" id="UP000006228"/>
    </source>
</evidence>
<dbReference type="RefSeq" id="WP_008079138.1">
    <property type="nucleotide sequence ID" value="NZ_AEVT01000093.1"/>
</dbReference>
<feature type="domain" description="Serine aminopeptidase S33" evidence="1">
    <location>
        <begin position="28"/>
        <end position="119"/>
    </location>
</feature>
<evidence type="ECO:0000259" key="1">
    <source>
        <dbReference type="Pfam" id="PF12146"/>
    </source>
</evidence>
<dbReference type="InterPro" id="IPR017208">
    <property type="entry name" value="UCP037442_abhydr"/>
</dbReference>
<dbReference type="eggNOG" id="COG4757">
    <property type="taxonomic scope" value="Bacteria"/>
</dbReference>
<dbReference type="GO" id="GO:0016787">
    <property type="term" value="F:hydrolase activity"/>
    <property type="evidence" value="ECO:0007669"/>
    <property type="project" value="UniProtKB-KW"/>
</dbReference>
<dbReference type="SUPFAM" id="SSF53474">
    <property type="entry name" value="alpha/beta-Hydrolases"/>
    <property type="match status" value="1"/>
</dbReference>
<accession>E8MA37</accession>
<proteinExistence type="predicted"/>
<name>E8MA37_PHOS4</name>
<evidence type="ECO:0000313" key="2">
    <source>
        <dbReference type="EMBL" id="EGA68986.1"/>
    </source>
</evidence>
<dbReference type="Pfam" id="PF12146">
    <property type="entry name" value="Hydrolase_4"/>
    <property type="match status" value="1"/>
</dbReference>
<dbReference type="ESTHER" id="9vibr-e8ma37">
    <property type="family name" value="UCP037442"/>
</dbReference>
<dbReference type="InterPro" id="IPR022742">
    <property type="entry name" value="Hydrolase_4"/>
</dbReference>
<dbReference type="PIRSF" id="PIRSF037442">
    <property type="entry name" value="UCP037442_abhydr"/>
    <property type="match status" value="1"/>
</dbReference>
<gene>
    <name evidence="2" type="ORF">VISI1226_06763</name>
</gene>
<dbReference type="Proteomes" id="UP000006228">
    <property type="component" value="Unassembled WGS sequence"/>
</dbReference>
<dbReference type="EMBL" id="AEVT01000093">
    <property type="protein sequence ID" value="EGA68986.1"/>
    <property type="molecule type" value="Genomic_DNA"/>
</dbReference>
<dbReference type="AlphaFoldDB" id="E8MA37"/>
<comment type="caution">
    <text evidence="2">The sequence shown here is derived from an EMBL/GenBank/DDBJ whole genome shotgun (WGS) entry which is preliminary data.</text>
</comment>
<organism evidence="2 3">
    <name type="scientific">Vibrio sinaloensis DSM 21326</name>
    <dbReference type="NCBI Taxonomy" id="945550"/>
    <lineage>
        <taxon>Bacteria</taxon>
        <taxon>Pseudomonadati</taxon>
        <taxon>Pseudomonadota</taxon>
        <taxon>Gammaproteobacteria</taxon>
        <taxon>Vibrionales</taxon>
        <taxon>Vibrionaceae</taxon>
        <taxon>Vibrio</taxon>
        <taxon>Vibrio oreintalis group</taxon>
    </lineage>
</organism>
<dbReference type="Gene3D" id="3.40.50.1820">
    <property type="entry name" value="alpha/beta hydrolase"/>
    <property type="match status" value="1"/>
</dbReference>
<protein>
    <submittedName>
        <fullName evidence="2">Alpha/beta hydrolase superfamily protein</fullName>
    </submittedName>
</protein>